<dbReference type="SUPFAM" id="SSF103481">
    <property type="entry name" value="Multidrug resistance efflux transporter EmrE"/>
    <property type="match status" value="1"/>
</dbReference>
<evidence type="ECO:0000256" key="4">
    <source>
        <dbReference type="ARBA" id="ARBA00022475"/>
    </source>
</evidence>
<dbReference type="OrthoDB" id="3175079at2"/>
<dbReference type="InterPro" id="IPR037185">
    <property type="entry name" value="EmrE-like"/>
</dbReference>
<dbReference type="EMBL" id="FZOW01000004">
    <property type="protein sequence ID" value="SNS67123.1"/>
    <property type="molecule type" value="Genomic_DNA"/>
</dbReference>
<evidence type="ECO:0000256" key="7">
    <source>
        <dbReference type="ARBA" id="ARBA00023136"/>
    </source>
</evidence>
<dbReference type="GO" id="GO:0046677">
    <property type="term" value="P:response to antibiotic"/>
    <property type="evidence" value="ECO:0007669"/>
    <property type="project" value="UniProtKB-KW"/>
</dbReference>
<keyword evidence="5 9" id="KW-0812">Transmembrane</keyword>
<dbReference type="InterPro" id="IPR000390">
    <property type="entry name" value="Small_drug/metabolite_transptr"/>
</dbReference>
<dbReference type="PANTHER" id="PTHR30561:SF1">
    <property type="entry name" value="MULTIDRUG TRANSPORTER EMRE"/>
    <property type="match status" value="1"/>
</dbReference>
<gene>
    <name evidence="11" type="ORF">SAMN05421642_104183</name>
</gene>
<reference evidence="12" key="1">
    <citation type="submission" date="2017-06" db="EMBL/GenBank/DDBJ databases">
        <authorList>
            <person name="Varghese N."/>
            <person name="Submissions S."/>
        </authorList>
    </citation>
    <scope>NUCLEOTIDE SEQUENCE [LARGE SCALE GENOMIC DNA]</scope>
    <source>
        <strain evidence="12">JCM 23211</strain>
    </source>
</reference>
<feature type="transmembrane region" description="Helical" evidence="10">
    <location>
        <begin position="84"/>
        <end position="104"/>
    </location>
</feature>
<evidence type="ECO:0000256" key="9">
    <source>
        <dbReference type="RuleBase" id="RU003942"/>
    </source>
</evidence>
<dbReference type="STRING" id="398843.A3K89_16655"/>
<dbReference type="PANTHER" id="PTHR30561">
    <property type="entry name" value="SMR FAMILY PROTON-DEPENDENT DRUG EFFLUX TRANSPORTER SUGE"/>
    <property type="match status" value="1"/>
</dbReference>
<organism evidence="11 12">
    <name type="scientific">Rhodococcoides kyotonense</name>
    <dbReference type="NCBI Taxonomy" id="398843"/>
    <lineage>
        <taxon>Bacteria</taxon>
        <taxon>Bacillati</taxon>
        <taxon>Actinomycetota</taxon>
        <taxon>Actinomycetes</taxon>
        <taxon>Mycobacteriales</taxon>
        <taxon>Nocardiaceae</taxon>
        <taxon>Rhodococcoides</taxon>
    </lineage>
</organism>
<evidence type="ECO:0000313" key="12">
    <source>
        <dbReference type="Proteomes" id="UP000198327"/>
    </source>
</evidence>
<keyword evidence="4" id="KW-1003">Cell membrane</keyword>
<dbReference type="Gene3D" id="1.10.3730.20">
    <property type="match status" value="1"/>
</dbReference>
<evidence type="ECO:0000256" key="10">
    <source>
        <dbReference type="SAM" id="Phobius"/>
    </source>
</evidence>
<evidence type="ECO:0000256" key="5">
    <source>
        <dbReference type="ARBA" id="ARBA00022692"/>
    </source>
</evidence>
<evidence type="ECO:0000256" key="1">
    <source>
        <dbReference type="ARBA" id="ARBA00004651"/>
    </source>
</evidence>
<evidence type="ECO:0000256" key="6">
    <source>
        <dbReference type="ARBA" id="ARBA00022989"/>
    </source>
</evidence>
<keyword evidence="8" id="KW-0046">Antibiotic resistance</keyword>
<proteinExistence type="inferred from homology"/>
<dbReference type="Pfam" id="PF00893">
    <property type="entry name" value="Multi_Drug_Res"/>
    <property type="match status" value="1"/>
</dbReference>
<evidence type="ECO:0000256" key="8">
    <source>
        <dbReference type="ARBA" id="ARBA00023251"/>
    </source>
</evidence>
<dbReference type="AlphaFoldDB" id="A0A239GF81"/>
<sequence length="107" mass="10809">MWFLLIGAIVTEVIATLSLRASEGGRKKLWLIPVVVGYGTAFTFLALALSAGMAIGVAYGVWAASGVALTAIAGKILFKEPLTAVMAAGIALIIGGVLLIEGGAGHV</sequence>
<keyword evidence="7 10" id="KW-0472">Membrane</keyword>
<protein>
    <submittedName>
        <fullName evidence="11">Small multidrug resistance pump</fullName>
    </submittedName>
</protein>
<evidence type="ECO:0000313" key="11">
    <source>
        <dbReference type="EMBL" id="SNS67123.1"/>
    </source>
</evidence>
<dbReference type="Proteomes" id="UP000198327">
    <property type="component" value="Unassembled WGS sequence"/>
</dbReference>
<evidence type="ECO:0000256" key="3">
    <source>
        <dbReference type="ARBA" id="ARBA00022448"/>
    </source>
</evidence>
<dbReference type="GO" id="GO:0005886">
    <property type="term" value="C:plasma membrane"/>
    <property type="evidence" value="ECO:0007669"/>
    <property type="project" value="UniProtKB-SubCell"/>
</dbReference>
<keyword evidence="12" id="KW-1185">Reference proteome</keyword>
<keyword evidence="3" id="KW-0813">Transport</keyword>
<evidence type="ECO:0000256" key="2">
    <source>
        <dbReference type="ARBA" id="ARBA00007822"/>
    </source>
</evidence>
<keyword evidence="6 10" id="KW-1133">Transmembrane helix</keyword>
<feature type="transmembrane region" description="Helical" evidence="10">
    <location>
        <begin position="56"/>
        <end position="78"/>
    </location>
</feature>
<feature type="transmembrane region" description="Helical" evidence="10">
    <location>
        <begin position="30"/>
        <end position="49"/>
    </location>
</feature>
<dbReference type="GO" id="GO:0022857">
    <property type="term" value="F:transmembrane transporter activity"/>
    <property type="evidence" value="ECO:0007669"/>
    <property type="project" value="InterPro"/>
</dbReference>
<dbReference type="RefSeq" id="WP_089245094.1">
    <property type="nucleotide sequence ID" value="NZ_FZOW01000004.1"/>
</dbReference>
<comment type="subcellular location">
    <subcellularLocation>
        <location evidence="1 9">Cell membrane</location>
        <topology evidence="1 9">Multi-pass membrane protein</topology>
    </subcellularLocation>
</comment>
<dbReference type="InterPro" id="IPR045324">
    <property type="entry name" value="Small_multidrug_res"/>
</dbReference>
<comment type="similarity">
    <text evidence="2">Belongs to the drug/metabolite transporter (DMT) superfamily. Small multidrug resistance (SMR) (TC 2.A.7.1) family. Mmr subfamily.</text>
</comment>
<name>A0A239GF81_9NOCA</name>
<accession>A0A239GF81</accession>